<dbReference type="EMBL" id="CP157355">
    <property type="protein sequence ID" value="XBL99189.1"/>
    <property type="molecule type" value="Genomic_DNA"/>
</dbReference>
<dbReference type="InterPro" id="IPR019734">
    <property type="entry name" value="TPR_rpt"/>
</dbReference>
<name>A0AAU7F6F7_9NEIS</name>
<proteinExistence type="predicted"/>
<dbReference type="Gene3D" id="1.25.40.10">
    <property type="entry name" value="Tetratricopeptide repeat domain"/>
    <property type="match status" value="3"/>
</dbReference>
<protein>
    <submittedName>
        <fullName evidence="4">Tetratricopeptide repeat protein</fullName>
    </submittedName>
</protein>
<dbReference type="RefSeq" id="WP_348943624.1">
    <property type="nucleotide sequence ID" value="NZ_CP157355.1"/>
</dbReference>
<feature type="repeat" description="TPR" evidence="3">
    <location>
        <begin position="39"/>
        <end position="72"/>
    </location>
</feature>
<dbReference type="Pfam" id="PF13414">
    <property type="entry name" value="TPR_11"/>
    <property type="match status" value="1"/>
</dbReference>
<dbReference type="AlphaFoldDB" id="A0AAU7F6F7"/>
<feature type="repeat" description="TPR" evidence="3">
    <location>
        <begin position="141"/>
        <end position="174"/>
    </location>
</feature>
<accession>A0AAU7F6F7</accession>
<evidence type="ECO:0000256" key="3">
    <source>
        <dbReference type="PROSITE-ProRule" id="PRU00339"/>
    </source>
</evidence>
<evidence type="ECO:0000256" key="2">
    <source>
        <dbReference type="ARBA" id="ARBA00022803"/>
    </source>
</evidence>
<organism evidence="4">
    <name type="scientific">Chitinibacter mangrovi</name>
    <dbReference type="NCBI Taxonomy" id="3153927"/>
    <lineage>
        <taxon>Bacteria</taxon>
        <taxon>Pseudomonadati</taxon>
        <taxon>Pseudomonadota</taxon>
        <taxon>Betaproteobacteria</taxon>
        <taxon>Neisseriales</taxon>
        <taxon>Chitinibacteraceae</taxon>
        <taxon>Chitinibacter</taxon>
    </lineage>
</organism>
<sequence>MVKDPVQLAQLARSAAQRADWAQAQILMAQALQLVPEAPALHLNYGNILKQLGRYDEARIAYEQALHWQPGWADAHYNLGNLALLQHNALAATEHYRATLDANPAHAEAHYNLATLLTNLGRFAPAHEHFAAALRLKPEYPDALHNLGRLYRREGELAQARAHYLATLRLNPEHHLARYSLGTLSLLEGKWQEGWQGYESRWQALHRPYPNTPLPRWSGEVVNRSARLLVIGEQGFGDMLQFARFLPQLLHRFAHVTVLVPDTLQQLLQQSLPPEIHVVSSLNDHSGLTHHIPLMSLAAALQIDEARLDGAAYLCPDPAALAYWRQHLPAGFKAGLAWQGNPQQADNRWRSIPLAQLQSLLDLPGIHWCNLQYGAHPAQLRDDSAHWRNFADTAAYIANLDLVVSSCTSIVHLAGALGVPTLLLSRIDADWRWQTARSDSPWYSSLRILRQSGLDDWLVPVQQAAQYIGQRQQS</sequence>
<keyword evidence="1" id="KW-0677">Repeat</keyword>
<dbReference type="KEGG" id="cmav:ABHF33_08855"/>
<dbReference type="Pfam" id="PF13432">
    <property type="entry name" value="TPR_16"/>
    <property type="match status" value="1"/>
</dbReference>
<evidence type="ECO:0000256" key="1">
    <source>
        <dbReference type="ARBA" id="ARBA00022737"/>
    </source>
</evidence>
<dbReference type="SUPFAM" id="SSF48452">
    <property type="entry name" value="TPR-like"/>
    <property type="match status" value="1"/>
</dbReference>
<feature type="repeat" description="TPR" evidence="3">
    <location>
        <begin position="107"/>
        <end position="140"/>
    </location>
</feature>
<keyword evidence="2 3" id="KW-0802">TPR repeat</keyword>
<dbReference type="InterPro" id="IPR013105">
    <property type="entry name" value="TPR_2"/>
</dbReference>
<reference evidence="4" key="1">
    <citation type="submission" date="2024-05" db="EMBL/GenBank/DDBJ databases">
        <authorList>
            <person name="Yang L."/>
            <person name="Pan L."/>
        </authorList>
    </citation>
    <scope>NUCLEOTIDE SEQUENCE</scope>
    <source>
        <strain evidence="4">FCG-7</strain>
    </source>
</reference>
<dbReference type="PROSITE" id="PS50293">
    <property type="entry name" value="TPR_REGION"/>
    <property type="match status" value="1"/>
</dbReference>
<dbReference type="PROSITE" id="PS50005">
    <property type="entry name" value="TPR"/>
    <property type="match status" value="4"/>
</dbReference>
<feature type="repeat" description="TPR" evidence="3">
    <location>
        <begin position="73"/>
        <end position="106"/>
    </location>
</feature>
<gene>
    <name evidence="4" type="ORF">ABHF33_08855</name>
</gene>
<dbReference type="PANTHER" id="PTHR44809">
    <property type="match status" value="1"/>
</dbReference>
<dbReference type="SUPFAM" id="SSF53756">
    <property type="entry name" value="UDP-Glycosyltransferase/glycogen phosphorylase"/>
    <property type="match status" value="1"/>
</dbReference>
<dbReference type="SMART" id="SM00028">
    <property type="entry name" value="TPR"/>
    <property type="match status" value="5"/>
</dbReference>
<dbReference type="PANTHER" id="PTHR44809:SF1">
    <property type="entry name" value="PROTEIN O-MANNOSYL-TRANSFERASE TMTC1"/>
    <property type="match status" value="1"/>
</dbReference>
<evidence type="ECO:0000313" key="4">
    <source>
        <dbReference type="EMBL" id="XBL99189.1"/>
    </source>
</evidence>
<dbReference type="Pfam" id="PF07719">
    <property type="entry name" value="TPR_2"/>
    <property type="match status" value="1"/>
</dbReference>
<dbReference type="Gene3D" id="3.40.50.2000">
    <property type="entry name" value="Glycogen Phosphorylase B"/>
    <property type="match status" value="1"/>
</dbReference>
<dbReference type="InterPro" id="IPR011990">
    <property type="entry name" value="TPR-like_helical_dom_sf"/>
</dbReference>
<dbReference type="InterPro" id="IPR052943">
    <property type="entry name" value="TMTC_O-mannosyl-trnsfr"/>
</dbReference>